<gene>
    <name evidence="2" type="ORF">mgI422</name>
    <name evidence="3" type="ORF">MGR_4046</name>
</gene>
<feature type="compositionally biased region" description="Basic residues" evidence="1">
    <location>
        <begin position="248"/>
        <end position="257"/>
    </location>
</feature>
<sequence>MTIPNRPRLADLVTMPVGAVTALPAETLALLQEEADEALRAAKTVKDWLDGTLALKYGSLADQDRAVAGKDTGTVRFADGPVTIVADLPKRVEWDQSRLAALVERIAANAQAARSSETHAAASASAPSGNAAAANASAVAAQASRQASENAAAQAEQARTATVAAKAVTTQAAIDAAASASAANASLARPAPAKPPPARVRKRRICPSNGRRQPRLWPWPPRPVPPRRQLLRLRPKTMAPSGPDRPRASPRRRKRRPPSLPMPPGSICKP</sequence>
<evidence type="ECO:0000256" key="1">
    <source>
        <dbReference type="SAM" id="MobiDB-lite"/>
    </source>
</evidence>
<accession>Q3BKF6</accession>
<feature type="region of interest" description="Disordered" evidence="1">
    <location>
        <begin position="182"/>
        <end position="270"/>
    </location>
</feature>
<feature type="compositionally biased region" description="Low complexity" evidence="1">
    <location>
        <begin position="182"/>
        <end position="191"/>
    </location>
</feature>
<reference evidence="2" key="1">
    <citation type="journal article" date="2005" name="J. Bacteriol.">
        <title>A hypervariable 130-kilobase genomic region of Magnetospirillum gryphiswaldense comprises a magnetosome island which undergoes frequent rearrangements during stationary growth.</title>
        <authorList>
            <person name="Ullrich S."/>
            <person name="Kube M."/>
            <person name="Schuebbe S."/>
            <person name="Reinhardt R."/>
            <person name="Schueler D."/>
        </authorList>
    </citation>
    <scope>NUCLEOTIDE SEQUENCE</scope>
    <source>
        <strain evidence="2">MSR-1</strain>
    </source>
</reference>
<reference evidence="3" key="2">
    <citation type="journal article" date="2007" name="J. Bacteriol.">
        <title>Comparative genome analysis of four magnetotactic bacteria reveals a complex set of group-specific genes implicated in magnetosome biomineralization and function.</title>
        <authorList>
            <person name="Richter M."/>
            <person name="Kube M."/>
            <person name="Bazylinski D.A."/>
            <person name="Lombardot T."/>
            <person name="Gloeckner F.O."/>
            <person name="Reinhardt R."/>
            <person name="Schueler D."/>
        </authorList>
    </citation>
    <scope>NUCLEOTIDE SEQUENCE</scope>
    <source>
        <strain evidence="3">MSR-1</strain>
    </source>
</reference>
<dbReference type="EMBL" id="CU459003">
    <property type="protein sequence ID" value="CAM77978.1"/>
    <property type="molecule type" value="Genomic_DNA"/>
</dbReference>
<feature type="compositionally biased region" description="Pro residues" evidence="1">
    <location>
        <begin position="217"/>
        <end position="226"/>
    </location>
</feature>
<dbReference type="AlphaFoldDB" id="Q3BKF6"/>
<evidence type="ECO:0000313" key="3">
    <source>
        <dbReference type="EMBL" id="CAM77978.1"/>
    </source>
</evidence>
<dbReference type="EMBL" id="AM085146">
    <property type="protein sequence ID" value="CAJ30071.1"/>
    <property type="molecule type" value="Genomic_DNA"/>
</dbReference>
<organism evidence="2">
    <name type="scientific">Magnetospirillum gryphiswaldense</name>
    <dbReference type="NCBI Taxonomy" id="55518"/>
    <lineage>
        <taxon>Bacteria</taxon>
        <taxon>Pseudomonadati</taxon>
        <taxon>Pseudomonadota</taxon>
        <taxon>Alphaproteobacteria</taxon>
        <taxon>Rhodospirillales</taxon>
        <taxon>Rhodospirillaceae</taxon>
        <taxon>Magnetospirillum</taxon>
    </lineage>
</organism>
<evidence type="ECO:0000313" key="2">
    <source>
        <dbReference type="EMBL" id="CAJ30071.1"/>
    </source>
</evidence>
<name>Q3BKF6_9PROT</name>
<protein>
    <submittedName>
        <fullName evidence="2">Uncharacterized protein</fullName>
    </submittedName>
</protein>
<proteinExistence type="predicted"/>